<protein>
    <submittedName>
        <fullName evidence="1">Uncharacterized protein</fullName>
    </submittedName>
</protein>
<dbReference type="AlphaFoldDB" id="A0A8X6GWC7"/>
<evidence type="ECO:0000313" key="1">
    <source>
        <dbReference type="EMBL" id="GFR11504.1"/>
    </source>
</evidence>
<proteinExistence type="predicted"/>
<name>A0A8X6GWC7_TRICU</name>
<dbReference type="EMBL" id="BMAO01036551">
    <property type="protein sequence ID" value="GFR11504.1"/>
    <property type="molecule type" value="Genomic_DNA"/>
</dbReference>
<accession>A0A8X6GWC7</accession>
<reference evidence="1" key="1">
    <citation type="submission" date="2020-07" db="EMBL/GenBank/DDBJ databases">
        <title>Multicomponent nature underlies the extraordinary mechanical properties of spider dragline silk.</title>
        <authorList>
            <person name="Kono N."/>
            <person name="Nakamura H."/>
            <person name="Mori M."/>
            <person name="Yoshida Y."/>
            <person name="Ohtoshi R."/>
            <person name="Malay A.D."/>
            <person name="Moran D.A.P."/>
            <person name="Tomita M."/>
            <person name="Numata K."/>
            <person name="Arakawa K."/>
        </authorList>
    </citation>
    <scope>NUCLEOTIDE SEQUENCE</scope>
</reference>
<comment type="caution">
    <text evidence="1">The sequence shown here is derived from an EMBL/GenBank/DDBJ whole genome shotgun (WGS) entry which is preliminary data.</text>
</comment>
<evidence type="ECO:0000313" key="2">
    <source>
        <dbReference type="Proteomes" id="UP000887116"/>
    </source>
</evidence>
<sequence>MQQVKKIHKMRMKAEKRKCLQEERCKRIEEQKQFLKEKSDEDMEVPQSIEKILVFKGERAQMLTVNPDAVAQPVIFGEGFSRDSSKVPLMKMCEGKEETPVDVIRDKVKDDINPAILSKETLDLENDKIEEEKSKLFRENLRN</sequence>
<dbReference type="Proteomes" id="UP000887116">
    <property type="component" value="Unassembled WGS sequence"/>
</dbReference>
<gene>
    <name evidence="1" type="primary">NCL1_39192</name>
    <name evidence="1" type="ORF">TNCT_119051</name>
</gene>
<keyword evidence="2" id="KW-1185">Reference proteome</keyword>
<organism evidence="1 2">
    <name type="scientific">Trichonephila clavata</name>
    <name type="common">Joro spider</name>
    <name type="synonym">Nephila clavata</name>
    <dbReference type="NCBI Taxonomy" id="2740835"/>
    <lineage>
        <taxon>Eukaryota</taxon>
        <taxon>Metazoa</taxon>
        <taxon>Ecdysozoa</taxon>
        <taxon>Arthropoda</taxon>
        <taxon>Chelicerata</taxon>
        <taxon>Arachnida</taxon>
        <taxon>Araneae</taxon>
        <taxon>Araneomorphae</taxon>
        <taxon>Entelegynae</taxon>
        <taxon>Araneoidea</taxon>
        <taxon>Nephilidae</taxon>
        <taxon>Trichonephila</taxon>
    </lineage>
</organism>